<dbReference type="RefSeq" id="WP_377943298.1">
    <property type="nucleotide sequence ID" value="NZ_JBHUCX010000028.1"/>
</dbReference>
<reference evidence="2" key="1">
    <citation type="journal article" date="2019" name="Int. J. Syst. Evol. Microbiol.">
        <title>The Global Catalogue of Microorganisms (GCM) 10K type strain sequencing project: providing services to taxonomists for standard genome sequencing and annotation.</title>
        <authorList>
            <consortium name="The Broad Institute Genomics Platform"/>
            <consortium name="The Broad Institute Genome Sequencing Center for Infectious Disease"/>
            <person name="Wu L."/>
            <person name="Ma J."/>
        </authorList>
    </citation>
    <scope>NUCLEOTIDE SEQUENCE [LARGE SCALE GENOMIC DNA]</scope>
    <source>
        <strain evidence="2">CGMCC 1.12286</strain>
    </source>
</reference>
<evidence type="ECO:0000313" key="2">
    <source>
        <dbReference type="Proteomes" id="UP001597079"/>
    </source>
</evidence>
<protein>
    <submittedName>
        <fullName evidence="1">Uncharacterized protein</fullName>
    </submittedName>
</protein>
<name>A0ABW4JK15_9BACL</name>
<dbReference type="Proteomes" id="UP001597079">
    <property type="component" value="Unassembled WGS sequence"/>
</dbReference>
<gene>
    <name evidence="1" type="ORF">ACFSB2_12055</name>
</gene>
<organism evidence="1 2">
    <name type="scientific">Alicyclobacillus fodiniaquatilis</name>
    <dbReference type="NCBI Taxonomy" id="1661150"/>
    <lineage>
        <taxon>Bacteria</taxon>
        <taxon>Bacillati</taxon>
        <taxon>Bacillota</taxon>
        <taxon>Bacilli</taxon>
        <taxon>Bacillales</taxon>
        <taxon>Alicyclobacillaceae</taxon>
        <taxon>Alicyclobacillus</taxon>
    </lineage>
</organism>
<proteinExistence type="predicted"/>
<keyword evidence="2" id="KW-1185">Reference proteome</keyword>
<evidence type="ECO:0000313" key="1">
    <source>
        <dbReference type="EMBL" id="MFD1675427.1"/>
    </source>
</evidence>
<dbReference type="EMBL" id="JBHUCX010000028">
    <property type="protein sequence ID" value="MFD1675427.1"/>
    <property type="molecule type" value="Genomic_DNA"/>
</dbReference>
<accession>A0ABW4JK15</accession>
<comment type="caution">
    <text evidence="1">The sequence shown here is derived from an EMBL/GenBank/DDBJ whole genome shotgun (WGS) entry which is preliminary data.</text>
</comment>
<sequence>MTKMTDAQQRLPLDVEPFTEREKWIIARLREFYTIDREIRKTETHARGDDLPYEPSVTAASPRDDNPVVLRILRQDVLPQTVKDIVSSVQSYVSPKEFQYAAMYRVVRQLSDVKTATEEHERHIQKVLELLKERMGDQEEYLELTEIERLAIKREAYIQAARERLPILLKRRRIIDETLDDLKKYYPEWWAILWYKYVLGKTEKETMEKAARDGVPLTPQEYRTSRRDALRQFYKWAVGLC</sequence>